<name>A0ABT2MTC4_9CYAN</name>
<evidence type="ECO:0000256" key="7">
    <source>
        <dbReference type="RuleBase" id="RU003879"/>
    </source>
</evidence>
<reference evidence="9 10" key="1">
    <citation type="journal article" date="2022" name="Front. Microbiol.">
        <title>High genomic differentiation and limited gene flow indicate recent cryptic speciation within the genus Laspinema (cyanobacteria).</title>
        <authorList>
            <person name="Stanojkovic A."/>
            <person name="Skoupy S."/>
            <person name="Skaloud P."/>
            <person name="Dvorak P."/>
        </authorList>
    </citation>
    <scope>NUCLEOTIDE SEQUENCE [LARGE SCALE GENOMIC DNA]</scope>
    <source>
        <strain evidence="9 10">D2a</strain>
    </source>
</reference>
<evidence type="ECO:0000256" key="5">
    <source>
        <dbReference type="ARBA" id="ARBA00022989"/>
    </source>
</evidence>
<protein>
    <submittedName>
        <fullName evidence="9">Biopolymer transporter ExbD</fullName>
    </submittedName>
</protein>
<dbReference type="InterPro" id="IPR003400">
    <property type="entry name" value="ExbD"/>
</dbReference>
<evidence type="ECO:0000256" key="3">
    <source>
        <dbReference type="ARBA" id="ARBA00022475"/>
    </source>
</evidence>
<dbReference type="Proteomes" id="UP001525890">
    <property type="component" value="Unassembled WGS sequence"/>
</dbReference>
<dbReference type="EMBL" id="JAMXFF010000026">
    <property type="protein sequence ID" value="MCT7967993.1"/>
    <property type="molecule type" value="Genomic_DNA"/>
</dbReference>
<keyword evidence="4 7" id="KW-0812">Transmembrane</keyword>
<evidence type="ECO:0000256" key="1">
    <source>
        <dbReference type="ARBA" id="ARBA00004162"/>
    </source>
</evidence>
<feature type="transmembrane region" description="Helical" evidence="8">
    <location>
        <begin position="15"/>
        <end position="36"/>
    </location>
</feature>
<comment type="similarity">
    <text evidence="2 7">Belongs to the ExbD/TolR family.</text>
</comment>
<gene>
    <name evidence="9" type="ORF">NG799_16905</name>
</gene>
<keyword evidence="6 8" id="KW-0472">Membrane</keyword>
<comment type="subcellular location">
    <subcellularLocation>
        <location evidence="1">Cell membrane</location>
        <topology evidence="1">Single-pass membrane protein</topology>
    </subcellularLocation>
    <subcellularLocation>
        <location evidence="7">Cell membrane</location>
        <topology evidence="7">Single-pass type II membrane protein</topology>
    </subcellularLocation>
</comment>
<organism evidence="9 10">
    <name type="scientific">Laspinema palackyanum D2a</name>
    <dbReference type="NCBI Taxonomy" id="2953684"/>
    <lineage>
        <taxon>Bacteria</taxon>
        <taxon>Bacillati</taxon>
        <taxon>Cyanobacteriota</taxon>
        <taxon>Cyanophyceae</taxon>
        <taxon>Oscillatoriophycideae</taxon>
        <taxon>Oscillatoriales</taxon>
        <taxon>Laspinemataceae</taxon>
        <taxon>Laspinema</taxon>
        <taxon>Laspinema palackyanum</taxon>
    </lineage>
</organism>
<dbReference type="PANTHER" id="PTHR30558:SF3">
    <property type="entry name" value="BIOPOLYMER TRANSPORT PROTEIN EXBD-RELATED"/>
    <property type="match status" value="1"/>
</dbReference>
<dbReference type="RefSeq" id="WP_368007542.1">
    <property type="nucleotide sequence ID" value="NZ_JAMXFF010000026.1"/>
</dbReference>
<accession>A0ABT2MTC4</accession>
<keyword evidence="10" id="KW-1185">Reference proteome</keyword>
<evidence type="ECO:0000256" key="2">
    <source>
        <dbReference type="ARBA" id="ARBA00005811"/>
    </source>
</evidence>
<dbReference type="Pfam" id="PF02472">
    <property type="entry name" value="ExbD"/>
    <property type="match status" value="1"/>
</dbReference>
<evidence type="ECO:0000256" key="8">
    <source>
        <dbReference type="SAM" id="Phobius"/>
    </source>
</evidence>
<evidence type="ECO:0000256" key="4">
    <source>
        <dbReference type="ARBA" id="ARBA00022692"/>
    </source>
</evidence>
<evidence type="ECO:0000313" key="10">
    <source>
        <dbReference type="Proteomes" id="UP001525890"/>
    </source>
</evidence>
<evidence type="ECO:0000313" key="9">
    <source>
        <dbReference type="EMBL" id="MCT7967993.1"/>
    </source>
</evidence>
<comment type="caution">
    <text evidence="9">The sequence shown here is derived from an EMBL/GenBank/DDBJ whole genome shotgun (WGS) entry which is preliminary data.</text>
</comment>
<proteinExistence type="inferred from homology"/>
<dbReference type="Gene3D" id="3.30.420.270">
    <property type="match status" value="1"/>
</dbReference>
<keyword evidence="7" id="KW-0813">Transport</keyword>
<sequence length="134" mass="14613">MRLPDEPETQAQINIVPMIDVIFSILAFFIISSMFLSKSEGLPVNLPQASTAAAQTETVKLTVSIDAEGVLMLDEQAVTLEDLEQAVRDRMKAEPVSVVVLKADKAVEHGQVVEVMDRVRRIEGAKLAIAAEKP</sequence>
<evidence type="ECO:0000256" key="6">
    <source>
        <dbReference type="ARBA" id="ARBA00023136"/>
    </source>
</evidence>
<keyword evidence="7" id="KW-0653">Protein transport</keyword>
<keyword evidence="3" id="KW-1003">Cell membrane</keyword>
<dbReference type="PANTHER" id="PTHR30558">
    <property type="entry name" value="EXBD MEMBRANE COMPONENT OF PMF-DRIVEN MACROMOLECULE IMPORT SYSTEM"/>
    <property type="match status" value="1"/>
</dbReference>
<keyword evidence="5 8" id="KW-1133">Transmembrane helix</keyword>